<dbReference type="EMBL" id="JAKKPZ010000373">
    <property type="protein sequence ID" value="KAI1695784.1"/>
    <property type="molecule type" value="Genomic_DNA"/>
</dbReference>
<accession>A0AAD4MMQ0</accession>
<reference evidence="2" key="1">
    <citation type="submission" date="2022-01" db="EMBL/GenBank/DDBJ databases">
        <title>Genome Sequence Resource for Two Populations of Ditylenchus destructor, the Migratory Endoparasitic Phytonematode.</title>
        <authorList>
            <person name="Zhang H."/>
            <person name="Lin R."/>
            <person name="Xie B."/>
        </authorList>
    </citation>
    <scope>NUCLEOTIDE SEQUENCE</scope>
    <source>
        <strain evidence="2">BazhouSP</strain>
    </source>
</reference>
<proteinExistence type="predicted"/>
<sequence>MKRRTILQVATLCFLIVNESLSLPILYQEHVNVHGQVECASKNFSTDLIIDKIELWEEYYTILGRDDRHIGTAAVHMPSGDFDVQGWMRGHKHKLYLQITHNCCISKSVCTGWRNIQADWSNCRELNCNFDIGHIWMETLNETVTKNNGFLNSLNPLISSLPQIP</sequence>
<organism evidence="2 3">
    <name type="scientific">Ditylenchus destructor</name>
    <dbReference type="NCBI Taxonomy" id="166010"/>
    <lineage>
        <taxon>Eukaryota</taxon>
        <taxon>Metazoa</taxon>
        <taxon>Ecdysozoa</taxon>
        <taxon>Nematoda</taxon>
        <taxon>Chromadorea</taxon>
        <taxon>Rhabditida</taxon>
        <taxon>Tylenchina</taxon>
        <taxon>Tylenchomorpha</taxon>
        <taxon>Sphaerularioidea</taxon>
        <taxon>Anguinidae</taxon>
        <taxon>Anguininae</taxon>
        <taxon>Ditylenchus</taxon>
    </lineage>
</organism>
<keyword evidence="3" id="KW-1185">Reference proteome</keyword>
<evidence type="ECO:0000256" key="1">
    <source>
        <dbReference type="SAM" id="SignalP"/>
    </source>
</evidence>
<name>A0AAD4MMQ0_9BILA</name>
<dbReference type="InterPro" id="IPR038479">
    <property type="entry name" value="Transthyretin-like_sf"/>
</dbReference>
<feature type="signal peptide" evidence="1">
    <location>
        <begin position="1"/>
        <end position="22"/>
    </location>
</feature>
<evidence type="ECO:0000313" key="2">
    <source>
        <dbReference type="EMBL" id="KAI1695784.1"/>
    </source>
</evidence>
<comment type="caution">
    <text evidence="2">The sequence shown here is derived from an EMBL/GenBank/DDBJ whole genome shotgun (WGS) entry which is preliminary data.</text>
</comment>
<dbReference type="AlphaFoldDB" id="A0AAD4MMQ0"/>
<evidence type="ECO:0000313" key="3">
    <source>
        <dbReference type="Proteomes" id="UP001201812"/>
    </source>
</evidence>
<feature type="chain" id="PRO_5042047330" evidence="1">
    <location>
        <begin position="23"/>
        <end position="165"/>
    </location>
</feature>
<keyword evidence="1" id="KW-0732">Signal</keyword>
<protein>
    <submittedName>
        <fullName evidence="2">Uncharacterized protein</fullName>
    </submittedName>
</protein>
<dbReference type="Gene3D" id="2.60.40.3330">
    <property type="match status" value="1"/>
</dbReference>
<gene>
    <name evidence="2" type="ORF">DdX_19395</name>
</gene>
<dbReference type="Proteomes" id="UP001201812">
    <property type="component" value="Unassembled WGS sequence"/>
</dbReference>